<dbReference type="Proteomes" id="UP000051836">
    <property type="component" value="Unassembled WGS sequence"/>
</dbReference>
<keyword evidence="2" id="KW-1185">Reference proteome</keyword>
<reference evidence="1 2" key="1">
    <citation type="submission" date="2015-10" db="EMBL/GenBank/DDBJ databases">
        <authorList>
            <person name="Gilbert D.G."/>
        </authorList>
    </citation>
    <scope>NUCLEOTIDE SEQUENCE [LARGE SCALE GENOMIC DNA]</scope>
    <source>
        <strain evidence="1">FVVF132</strain>
    </source>
</reference>
<sequence>MLTVGIRLGGEQERHNEAHSPKRAVLVLPGLVHTKTGARAVKGYKEEVREVAHGRGIKKRSGRWHMEGVRRTGAVPLLVTRDAFVQNECARATANLDTDRLFRSKNKPTSKPSLKRKLEFDGSFPWT</sequence>
<dbReference type="EMBL" id="LMAW01002403">
    <property type="protein sequence ID" value="KQK81342.1"/>
    <property type="molecule type" value="Genomic_DNA"/>
</dbReference>
<organism evidence="1 2">
    <name type="scientific">Amazona aestiva</name>
    <name type="common">Blue-fronted Amazon parrot</name>
    <dbReference type="NCBI Taxonomy" id="12930"/>
    <lineage>
        <taxon>Eukaryota</taxon>
        <taxon>Metazoa</taxon>
        <taxon>Chordata</taxon>
        <taxon>Craniata</taxon>
        <taxon>Vertebrata</taxon>
        <taxon>Euteleostomi</taxon>
        <taxon>Archelosauria</taxon>
        <taxon>Archosauria</taxon>
        <taxon>Dinosauria</taxon>
        <taxon>Saurischia</taxon>
        <taxon>Theropoda</taxon>
        <taxon>Coelurosauria</taxon>
        <taxon>Aves</taxon>
        <taxon>Neognathae</taxon>
        <taxon>Neoaves</taxon>
        <taxon>Telluraves</taxon>
        <taxon>Australaves</taxon>
        <taxon>Psittaciformes</taxon>
        <taxon>Psittacidae</taxon>
        <taxon>Amazona</taxon>
    </lineage>
</organism>
<gene>
    <name evidence="1" type="ORF">AAES_81512</name>
</gene>
<dbReference type="AlphaFoldDB" id="A0A0Q3TLB3"/>
<evidence type="ECO:0000313" key="1">
    <source>
        <dbReference type="EMBL" id="KQK81342.1"/>
    </source>
</evidence>
<proteinExistence type="predicted"/>
<name>A0A0Q3TLB3_AMAAE</name>
<comment type="caution">
    <text evidence="1">The sequence shown here is derived from an EMBL/GenBank/DDBJ whole genome shotgun (WGS) entry which is preliminary data.</text>
</comment>
<evidence type="ECO:0000313" key="2">
    <source>
        <dbReference type="Proteomes" id="UP000051836"/>
    </source>
</evidence>
<protein>
    <submittedName>
        <fullName evidence="1">Uncharacterized protein</fullName>
    </submittedName>
</protein>
<accession>A0A0Q3TLB3</accession>